<dbReference type="Proteomes" id="UP000692954">
    <property type="component" value="Unassembled WGS sequence"/>
</dbReference>
<reference evidence="2" key="1">
    <citation type="submission" date="2021-01" db="EMBL/GenBank/DDBJ databases">
        <authorList>
            <consortium name="Genoscope - CEA"/>
            <person name="William W."/>
        </authorList>
    </citation>
    <scope>NUCLEOTIDE SEQUENCE</scope>
</reference>
<dbReference type="CDD" id="cd00882">
    <property type="entry name" value="Ras_like_GTPase"/>
    <property type="match status" value="1"/>
</dbReference>
<accession>A0A8S1N380</accession>
<gene>
    <name evidence="2" type="ORF">PSON_ATCC_30995.1.T0450099</name>
</gene>
<keyword evidence="3" id="KW-1185">Reference proteome</keyword>
<evidence type="ECO:0000313" key="3">
    <source>
        <dbReference type="Proteomes" id="UP000692954"/>
    </source>
</evidence>
<dbReference type="Pfam" id="PF01926">
    <property type="entry name" value="MMR_HSR1"/>
    <property type="match status" value="1"/>
</dbReference>
<dbReference type="InterPro" id="IPR006073">
    <property type="entry name" value="GTP-bd"/>
</dbReference>
<name>A0A8S1N380_9CILI</name>
<dbReference type="EMBL" id="CAJJDN010000045">
    <property type="protein sequence ID" value="CAD8083465.1"/>
    <property type="molecule type" value="Genomic_DNA"/>
</dbReference>
<dbReference type="OrthoDB" id="8954335at2759"/>
<organism evidence="2 3">
    <name type="scientific">Paramecium sonneborni</name>
    <dbReference type="NCBI Taxonomy" id="65129"/>
    <lineage>
        <taxon>Eukaryota</taxon>
        <taxon>Sar</taxon>
        <taxon>Alveolata</taxon>
        <taxon>Ciliophora</taxon>
        <taxon>Intramacronucleata</taxon>
        <taxon>Oligohymenophorea</taxon>
        <taxon>Peniculida</taxon>
        <taxon>Parameciidae</taxon>
        <taxon>Paramecium</taxon>
    </lineage>
</organism>
<evidence type="ECO:0000313" key="2">
    <source>
        <dbReference type="EMBL" id="CAD8083465.1"/>
    </source>
</evidence>
<evidence type="ECO:0000259" key="1">
    <source>
        <dbReference type="Pfam" id="PF01926"/>
    </source>
</evidence>
<sequence>MDQQEENIENNQENFTQVFKRFKLKYDQAKPLNLANVQNTAVAIFGLTKSGKSTFFHLLKGDRLITNQDTMRVQVDGQQESFIGHDFQSYTKKVNQFTIQSDPCLDLIDSPGIEDTSEDYDEIASSLHLIRLLQEYKRIIFLLVIPMDYFSSSQIQLSLNYVYNLMQSEKDINYLCQQQMIALIINRTRTSDYVNEKQKIMQSFRGIQQQGFQAINLLHYFQQASFG</sequence>
<dbReference type="AlphaFoldDB" id="A0A8S1N380"/>
<proteinExistence type="predicted"/>
<protein>
    <recommendedName>
        <fullName evidence="1">G domain-containing protein</fullName>
    </recommendedName>
</protein>
<feature type="domain" description="G" evidence="1">
    <location>
        <begin position="42"/>
        <end position="157"/>
    </location>
</feature>
<comment type="caution">
    <text evidence="2">The sequence shown here is derived from an EMBL/GenBank/DDBJ whole genome shotgun (WGS) entry which is preliminary data.</text>
</comment>
<dbReference type="GO" id="GO:0005525">
    <property type="term" value="F:GTP binding"/>
    <property type="evidence" value="ECO:0007669"/>
    <property type="project" value="InterPro"/>
</dbReference>